<dbReference type="SUPFAM" id="SSF46785">
    <property type="entry name" value="Winged helix' DNA-binding domain"/>
    <property type="match status" value="2"/>
</dbReference>
<keyword evidence="3" id="KW-1185">Reference proteome</keyword>
<evidence type="ECO:0000313" key="2">
    <source>
        <dbReference type="EMBL" id="MCH6163687.1"/>
    </source>
</evidence>
<feature type="compositionally biased region" description="Low complexity" evidence="1">
    <location>
        <begin position="126"/>
        <end position="161"/>
    </location>
</feature>
<dbReference type="InterPro" id="IPR036388">
    <property type="entry name" value="WH-like_DNA-bd_sf"/>
</dbReference>
<gene>
    <name evidence="2" type="ORF">MMA15_25805</name>
</gene>
<name>A0ABS9T5A8_9ACTN</name>
<dbReference type="Gene3D" id="1.10.10.10">
    <property type="entry name" value="Winged helix-like DNA-binding domain superfamily/Winged helix DNA-binding domain"/>
    <property type="match status" value="2"/>
</dbReference>
<proteinExistence type="predicted"/>
<dbReference type="EMBL" id="JAKWJU010000002">
    <property type="protein sequence ID" value="MCH6163687.1"/>
    <property type="molecule type" value="Genomic_DNA"/>
</dbReference>
<dbReference type="RefSeq" id="WP_241062558.1">
    <property type="nucleotide sequence ID" value="NZ_JAKWJU010000002.1"/>
</dbReference>
<dbReference type="InterPro" id="IPR036390">
    <property type="entry name" value="WH_DNA-bd_sf"/>
</dbReference>
<comment type="caution">
    <text evidence="2">The sequence shown here is derived from an EMBL/GenBank/DDBJ whole genome shotgun (WGS) entry which is preliminary data.</text>
</comment>
<organism evidence="2 3">
    <name type="scientific">Streptomyces marispadix</name>
    <dbReference type="NCBI Taxonomy" id="2922868"/>
    <lineage>
        <taxon>Bacteria</taxon>
        <taxon>Bacillati</taxon>
        <taxon>Actinomycetota</taxon>
        <taxon>Actinomycetes</taxon>
        <taxon>Kitasatosporales</taxon>
        <taxon>Streptomycetaceae</taxon>
        <taxon>Streptomyces</taxon>
    </lineage>
</organism>
<dbReference type="Proteomes" id="UP001166784">
    <property type="component" value="Unassembled WGS sequence"/>
</dbReference>
<reference evidence="2" key="1">
    <citation type="submission" date="2022-03" db="EMBL/GenBank/DDBJ databases">
        <authorList>
            <person name="Santos J.D.N."/>
            <person name="Kallscheuer N."/>
            <person name="Jogler C."/>
            <person name="Lage O.M."/>
        </authorList>
    </citation>
    <scope>NUCLEOTIDE SEQUENCE</scope>
    <source>
        <strain evidence="2">M600PL45_2</strain>
    </source>
</reference>
<sequence length="525" mass="56029">MMRRADAELIGYLADYHDQARLVLRDVSDTDAALAALERAAEAVWSLPHPDEPDCALPNWCEAALEDGHAVLHMDAKDGAGQIDQIAASILRAIDEAGVGGRLEPFPHREPPPDGLAADQPSGSPTASDSPSLGGSSTPSATGAASAPPATGAASTAGSLARGRVRPRARKVSPGDLGLAVSERGLLYHEGVRAMTGQVLSPWTLVGYETAVAMRAVRDAASAAGRRRGRERRGDGTPPLWPLREHRDGLTLAELCTRMSDGYEELSPVFDQLERTGELVRWHDDSGRIRLRLTERGQRAMDECVGDLAAGNLVLVEDIPAERVGIVRHVCVQAVANSERFARRPESVPSPAAVTDTGKWQLERDGEDRLFVTGLREFTGPLEPEAVLASETVFALGRALSALPRPVPADARTLPVWWLYGCPEGHGIPRTAIEDALGGDGPRVLEELSRAGLVSQSAAPGSADGDDGAAVCRLTEQGRELIRERVRVLEDEVSAAFEGVSMEDLAEARDGCWRIALNRRAAEAA</sequence>
<protein>
    <recommendedName>
        <fullName evidence="4">HTH marR-type domain-containing protein</fullName>
    </recommendedName>
</protein>
<evidence type="ECO:0000256" key="1">
    <source>
        <dbReference type="SAM" id="MobiDB-lite"/>
    </source>
</evidence>
<feature type="region of interest" description="Disordered" evidence="1">
    <location>
        <begin position="101"/>
        <end position="176"/>
    </location>
</feature>
<evidence type="ECO:0000313" key="3">
    <source>
        <dbReference type="Proteomes" id="UP001166784"/>
    </source>
</evidence>
<reference evidence="2" key="2">
    <citation type="journal article" date="2023" name="Int. J. Syst. Evol. Microbiol.">
        <title>Streptomyces marispadix sp. nov., isolated from marine beach sediment of the Northern Coast of Portugal.</title>
        <authorList>
            <person name="dos Santos J.D.N."/>
            <person name="Vitorino I.R."/>
            <person name="Kallscheuer N."/>
            <person name="Srivastava A."/>
            <person name="Krautwurst S."/>
            <person name="Marz M."/>
            <person name="Jogler C."/>
            <person name="Lobo Da Cunha A."/>
            <person name="Catita J."/>
            <person name="Goncalves H."/>
            <person name="Gonzalez I."/>
            <person name="Reyes F."/>
            <person name="Lage O.M."/>
        </authorList>
    </citation>
    <scope>NUCLEOTIDE SEQUENCE</scope>
    <source>
        <strain evidence="2">M600PL45_2</strain>
    </source>
</reference>
<accession>A0ABS9T5A8</accession>
<evidence type="ECO:0008006" key="4">
    <source>
        <dbReference type="Google" id="ProtNLM"/>
    </source>
</evidence>